<evidence type="ECO:0000313" key="3">
    <source>
        <dbReference type="EMBL" id="SDY07710.1"/>
    </source>
</evidence>
<dbReference type="Pfam" id="PF24371">
    <property type="entry name" value="DUF7527"/>
    <property type="match status" value="1"/>
</dbReference>
<dbReference type="OrthoDB" id="157503at2157"/>
<feature type="compositionally biased region" description="Basic and acidic residues" evidence="1">
    <location>
        <begin position="541"/>
        <end position="555"/>
    </location>
</feature>
<feature type="region of interest" description="Disordered" evidence="1">
    <location>
        <begin position="182"/>
        <end position="581"/>
    </location>
</feature>
<dbReference type="InterPro" id="IPR055949">
    <property type="entry name" value="DUF7527"/>
</dbReference>
<feature type="compositionally biased region" description="Basic and acidic residues" evidence="1">
    <location>
        <begin position="460"/>
        <end position="470"/>
    </location>
</feature>
<feature type="compositionally biased region" description="Low complexity" evidence="1">
    <location>
        <begin position="512"/>
        <end position="523"/>
    </location>
</feature>
<dbReference type="AlphaFoldDB" id="A0A1H3GXB3"/>
<name>A0A1H3GXB3_9EURY</name>
<feature type="compositionally biased region" description="Basic and acidic residues" evidence="1">
    <location>
        <begin position="321"/>
        <end position="353"/>
    </location>
</feature>
<dbReference type="Gene3D" id="1.10.287.1490">
    <property type="match status" value="1"/>
</dbReference>
<dbReference type="SUPFAM" id="SSF90257">
    <property type="entry name" value="Myosin rod fragments"/>
    <property type="match status" value="1"/>
</dbReference>
<gene>
    <name evidence="3" type="ORF">SAMN05216564_10326</name>
</gene>
<feature type="compositionally biased region" description="Acidic residues" evidence="1">
    <location>
        <begin position="202"/>
        <end position="215"/>
    </location>
</feature>
<dbReference type="EMBL" id="FNPC01000003">
    <property type="protein sequence ID" value="SDY07710.1"/>
    <property type="molecule type" value="Genomic_DNA"/>
</dbReference>
<evidence type="ECO:0000256" key="1">
    <source>
        <dbReference type="SAM" id="MobiDB-lite"/>
    </source>
</evidence>
<dbReference type="Proteomes" id="UP000199079">
    <property type="component" value="Unassembled WGS sequence"/>
</dbReference>
<feature type="compositionally biased region" description="Low complexity" evidence="1">
    <location>
        <begin position="242"/>
        <end position="251"/>
    </location>
</feature>
<evidence type="ECO:0000313" key="4">
    <source>
        <dbReference type="Proteomes" id="UP000199079"/>
    </source>
</evidence>
<feature type="compositionally biased region" description="Basic and acidic residues" evidence="1">
    <location>
        <begin position="387"/>
        <end position="398"/>
    </location>
</feature>
<proteinExistence type="predicted"/>
<organism evidence="3 4">
    <name type="scientific">Halopenitus persicus</name>
    <dbReference type="NCBI Taxonomy" id="1048396"/>
    <lineage>
        <taxon>Archaea</taxon>
        <taxon>Methanobacteriati</taxon>
        <taxon>Methanobacteriota</taxon>
        <taxon>Stenosarchaea group</taxon>
        <taxon>Halobacteria</taxon>
        <taxon>Halobacteriales</taxon>
        <taxon>Haloferacaceae</taxon>
        <taxon>Halopenitus</taxon>
    </lineage>
</organism>
<protein>
    <recommendedName>
        <fullName evidence="2">DUF7527 domain-containing protein</fullName>
    </recommendedName>
</protein>
<keyword evidence="4" id="KW-1185">Reference proteome</keyword>
<feature type="compositionally biased region" description="Low complexity" evidence="1">
    <location>
        <begin position="375"/>
        <end position="386"/>
    </location>
</feature>
<evidence type="ECO:0000259" key="2">
    <source>
        <dbReference type="Pfam" id="PF24371"/>
    </source>
</evidence>
<feature type="compositionally biased region" description="Low complexity" evidence="1">
    <location>
        <begin position="268"/>
        <end position="280"/>
    </location>
</feature>
<feature type="domain" description="DUF7527" evidence="2">
    <location>
        <begin position="635"/>
        <end position="874"/>
    </location>
</feature>
<reference evidence="4" key="1">
    <citation type="submission" date="2016-10" db="EMBL/GenBank/DDBJ databases">
        <authorList>
            <person name="Varghese N."/>
            <person name="Submissions S."/>
        </authorList>
    </citation>
    <scope>NUCLEOTIDE SEQUENCE [LARGE SCALE GENOMIC DNA]</scope>
    <source>
        <strain evidence="4">DC30,IBRC 10041,KCTC 4046</strain>
    </source>
</reference>
<accession>A0A1H3GXB3</accession>
<feature type="compositionally biased region" description="Basic and acidic residues" evidence="1">
    <location>
        <begin position="411"/>
        <end position="420"/>
    </location>
</feature>
<feature type="compositionally biased region" description="Basic and acidic residues" evidence="1">
    <location>
        <begin position="492"/>
        <end position="502"/>
    </location>
</feature>
<sequence length="874" mass="92559">MDGDRTDVVTEWEAETVSDGIAGLSRLADRDFSGVVTDGAVRAYLSNGRVVGVTGGSLSAFEDASGTAYRAPDESLPLLFAMQTRGGEQKAQYYTNETPISEADRTLSQSSFTGYIELSENVLSGDYYVVYYGGESFPVAFIGNAEQLKTGAEAFELADDEVGIYTVYEVDLEVQDVPEPAAAAGSTVGGRGSFADDPGSSTDDEEPTEPSDAADADAAGNADGGSDAGDADAARNDDDDVAVATGTDPAASPDDESATAAEPDRAASPDAATDDATTADRATDAETEGAAADAGNADAGTTVDDAEGGAGTEPAGSGPDDAERGGGSERDEAETRPESAGSRADDATTRPDDTEAGPDDTEAKIDDATTRRSDAAATTDAGTASERTGDREPRRDTTTTDAATGPRPSRHREAERRREAAPSGGDQKSAGEPDASDSDSVFSQEAEWRETKSIPSIDPSETRADRRSAAGDDGNPGASAETGGSRSGASERSPRPTDRSPESRQSATTRRSGSAAESGSQSAPNRQGSTTDANAGTARSGSERPDLREELDRLEGALAETTEERDRLEEERDRLEEERDRLQAERDDLIAERDELSAEADRLEERVGELESELDRVRGDLEEARSQLPEGDRVLSPADALAGTNLFVRYGSKGGATLEKAHDGSIGHDELVNNLRIEHHTSFEDERAVVEGRPYREFLVETMEFGFTKWVVTELLFEIRETGNVSGLQDLYDAIPRIDRAEIGGSVSLVYESEGEEHREQQAFDLVLRDRMGNPLVVADLNDGRDPTPEGTLEGLVETGSRLAEGNDAFTAGFAVTSSFFEPGALEEAADATGGGLLNRSKKRSFVKISRKQGFHLCLAEARDRGFHLTVPEL</sequence>
<feature type="compositionally biased region" description="Basic and acidic residues" evidence="1">
    <location>
        <begin position="361"/>
        <end position="374"/>
    </location>
</feature>
<feature type="compositionally biased region" description="Low complexity" evidence="1">
    <location>
        <begin position="288"/>
        <end position="303"/>
    </location>
</feature>
<feature type="compositionally biased region" description="Polar residues" evidence="1">
    <location>
        <begin position="524"/>
        <end position="540"/>
    </location>
</feature>
<dbReference type="RefSeq" id="WP_092731271.1">
    <property type="nucleotide sequence ID" value="NZ_FNPC01000003.1"/>
</dbReference>
<feature type="compositionally biased region" description="Basic and acidic residues" evidence="1">
    <location>
        <begin position="562"/>
        <end position="581"/>
    </location>
</feature>